<evidence type="ECO:0000313" key="1">
    <source>
        <dbReference type="Proteomes" id="UP000887580"/>
    </source>
</evidence>
<dbReference type="WBParaSite" id="PS1159_v2.g9472.t1">
    <property type="protein sequence ID" value="PS1159_v2.g9472.t1"/>
    <property type="gene ID" value="PS1159_v2.g9472"/>
</dbReference>
<name>A0AC35GWL2_9BILA</name>
<dbReference type="Proteomes" id="UP000887580">
    <property type="component" value="Unplaced"/>
</dbReference>
<proteinExistence type="predicted"/>
<accession>A0AC35GWL2</accession>
<protein>
    <submittedName>
        <fullName evidence="2">Uncharacterized protein</fullName>
    </submittedName>
</protein>
<reference evidence="2" key="1">
    <citation type="submission" date="2022-11" db="UniProtKB">
        <authorList>
            <consortium name="WormBaseParasite"/>
        </authorList>
    </citation>
    <scope>IDENTIFICATION</scope>
</reference>
<sequence length="277" mass="31613">MLFNILILIGFWKIAFTCGPSTPLIIEKDEHLFDNLFFNVTDSTNNDTELLLPEPLSLLLTTTTNAPTTTTTTIATPFPLLFSLPKIFPGFSRSKWMPFGKHSDYVPRLLTNPTWRFQCSPPVSWTYCWPHCGSGDQALDADNAIENAQLDIASAVTSAIQTLKLGIVPEDQIKIRFTPKNTLLEEFGDYFDRNNLRYRVVRNSVRYFYNKESPGNFTENIDEVTVTIRSTLAFTENLWKSIANEIASYLTKEKYMFIKTPLKMISFSTSGNSMFFF</sequence>
<organism evidence="1 2">
    <name type="scientific">Panagrolaimus sp. PS1159</name>
    <dbReference type="NCBI Taxonomy" id="55785"/>
    <lineage>
        <taxon>Eukaryota</taxon>
        <taxon>Metazoa</taxon>
        <taxon>Ecdysozoa</taxon>
        <taxon>Nematoda</taxon>
        <taxon>Chromadorea</taxon>
        <taxon>Rhabditida</taxon>
        <taxon>Tylenchina</taxon>
        <taxon>Panagrolaimomorpha</taxon>
        <taxon>Panagrolaimoidea</taxon>
        <taxon>Panagrolaimidae</taxon>
        <taxon>Panagrolaimus</taxon>
    </lineage>
</organism>
<evidence type="ECO:0000313" key="2">
    <source>
        <dbReference type="WBParaSite" id="PS1159_v2.g9472.t1"/>
    </source>
</evidence>